<evidence type="ECO:0000313" key="1">
    <source>
        <dbReference type="EMBL" id="CAG6496795.1"/>
    </source>
</evidence>
<organism evidence="1">
    <name type="scientific">Culex pipiens</name>
    <name type="common">House mosquito</name>
    <dbReference type="NCBI Taxonomy" id="7175"/>
    <lineage>
        <taxon>Eukaryota</taxon>
        <taxon>Metazoa</taxon>
        <taxon>Ecdysozoa</taxon>
        <taxon>Arthropoda</taxon>
        <taxon>Hexapoda</taxon>
        <taxon>Insecta</taxon>
        <taxon>Pterygota</taxon>
        <taxon>Neoptera</taxon>
        <taxon>Endopterygota</taxon>
        <taxon>Diptera</taxon>
        <taxon>Nematocera</taxon>
        <taxon>Culicoidea</taxon>
        <taxon>Culicidae</taxon>
        <taxon>Culicinae</taxon>
        <taxon>Culicini</taxon>
        <taxon>Culex</taxon>
        <taxon>Culex</taxon>
    </lineage>
</organism>
<sequence length="99" mass="11080">MPFLGLPARSVSCTAPPNSLTRLGLAPVLSHFFDSFAFFSTQVVGLSCSLHWYNSLRDSTIFNGSVALSISLCRILIRCPRRRSPKLFRRQCHLGRVII</sequence>
<protein>
    <submittedName>
        <fullName evidence="1">(northern house mosquito) hypothetical protein</fullName>
    </submittedName>
</protein>
<proteinExistence type="predicted"/>
<dbReference type="AlphaFoldDB" id="A0A8D8CSZ5"/>
<reference evidence="1" key="1">
    <citation type="submission" date="2021-05" db="EMBL/GenBank/DDBJ databases">
        <authorList>
            <person name="Alioto T."/>
            <person name="Alioto T."/>
            <person name="Gomez Garrido J."/>
        </authorList>
    </citation>
    <scope>NUCLEOTIDE SEQUENCE</scope>
</reference>
<name>A0A8D8CSZ5_CULPI</name>
<dbReference type="EMBL" id="HBUE01131836">
    <property type="protein sequence ID" value="CAG6496795.1"/>
    <property type="molecule type" value="Transcribed_RNA"/>
</dbReference>
<accession>A0A8D8CSZ5</accession>